<protein>
    <submittedName>
        <fullName evidence="10">Serine protease, subtilisin family</fullName>
    </submittedName>
</protein>
<dbReference type="InterPro" id="IPR036852">
    <property type="entry name" value="Peptidase_S8/S53_dom_sf"/>
</dbReference>
<dbReference type="GO" id="GO:0004252">
    <property type="term" value="F:serine-type endopeptidase activity"/>
    <property type="evidence" value="ECO:0007669"/>
    <property type="project" value="UniProtKB-UniRule"/>
</dbReference>
<evidence type="ECO:0000256" key="8">
    <source>
        <dbReference type="SAM" id="SignalP"/>
    </source>
</evidence>
<dbReference type="SUPFAM" id="SSF52743">
    <property type="entry name" value="Subtilisin-like"/>
    <property type="match status" value="1"/>
</dbReference>
<evidence type="ECO:0000256" key="2">
    <source>
        <dbReference type="ARBA" id="ARBA00022670"/>
    </source>
</evidence>
<organism evidence="10">
    <name type="scientific">Candidatus Kentrum sp. LFY</name>
    <dbReference type="NCBI Taxonomy" id="2126342"/>
    <lineage>
        <taxon>Bacteria</taxon>
        <taxon>Pseudomonadati</taxon>
        <taxon>Pseudomonadota</taxon>
        <taxon>Gammaproteobacteria</taxon>
        <taxon>Candidatus Kentrum</taxon>
    </lineage>
</organism>
<dbReference type="PROSITE" id="PS00138">
    <property type="entry name" value="SUBTILASE_SER"/>
    <property type="match status" value="1"/>
</dbReference>
<gene>
    <name evidence="10" type="ORF">BECKLFY1418C_GA0070996_10476</name>
</gene>
<dbReference type="InterPro" id="IPR051048">
    <property type="entry name" value="Peptidase_S8/S53_subtilisin"/>
</dbReference>
<feature type="active site" description="Charge relay system" evidence="5 6">
    <location>
        <position position="238"/>
    </location>
</feature>
<sequence>MSIATMQRMISQTSFVLSVFLFCSLSASAAETKNMTIARDAKGNEYIQGEYVVRFAKDTPAVEAAQAFESQKANGVSIKKVIGRFNTLHFSLEPEAQLALGTNDIISEMKASPDVAIIEPNYIYRKDTTPNDSKYQEMWHMPKIEAEAAWKIQGESLDVVVAIVDTGVFLGHEDIKGAIWKNKGEIIGNNKDDDNNGYIDDVVGWDFYNNDNDPNADLVPVLKFGLFEDPVKKIFESHGTHVAGTVGAVGNNGTGVIGVTPKVQIMPLKFLGGSRGSGSLADAISAIDYAVAQGAQVINNSWGGSSKSANLKAVIQDATDAGVIFVAAAGNSSKDNDQNPHYPSSYDVKNVVAVAATDSSDKLANFSCYGKQSVDLAAPGVGILSTVPLGDEFSQEASSGYKALSGTSMATPLVSGCIALARALEPEIESSTLVGKLLQTGVDKITNLNGKVVTGGRLNCRAYLQNIELAKEGGAISQSTENDWLVTIQPTATRMEKKALLRELRNPEKISPIRDIYKFQGSPELIESLRAREGIQAVERNTKFYIDR</sequence>
<dbReference type="CDD" id="cd07473">
    <property type="entry name" value="Peptidases_S8_Subtilisin_like"/>
    <property type="match status" value="1"/>
</dbReference>
<dbReference type="PANTHER" id="PTHR43399">
    <property type="entry name" value="SUBTILISIN-RELATED"/>
    <property type="match status" value="1"/>
</dbReference>
<dbReference type="InterPro" id="IPR015500">
    <property type="entry name" value="Peptidase_S8_subtilisin-rel"/>
</dbReference>
<accession>A0A450WNU5</accession>
<dbReference type="PANTHER" id="PTHR43399:SF4">
    <property type="entry name" value="CELL WALL-ASSOCIATED PROTEASE"/>
    <property type="match status" value="1"/>
</dbReference>
<evidence type="ECO:0000256" key="6">
    <source>
        <dbReference type="PROSITE-ProRule" id="PRU01240"/>
    </source>
</evidence>
<dbReference type="InterPro" id="IPR000209">
    <property type="entry name" value="Peptidase_S8/S53_dom"/>
</dbReference>
<dbReference type="PROSITE" id="PS00137">
    <property type="entry name" value="SUBTILASE_HIS"/>
    <property type="match status" value="1"/>
</dbReference>
<dbReference type="AlphaFoldDB" id="A0A450WNU5"/>
<dbReference type="EMBL" id="CAADFN010000047">
    <property type="protein sequence ID" value="VFK18700.1"/>
    <property type="molecule type" value="Genomic_DNA"/>
</dbReference>
<dbReference type="PROSITE" id="PS00136">
    <property type="entry name" value="SUBTILASE_ASP"/>
    <property type="match status" value="1"/>
</dbReference>
<proteinExistence type="inferred from homology"/>
<keyword evidence="2 6" id="KW-0645">Protease</keyword>
<dbReference type="Gene3D" id="3.40.50.200">
    <property type="entry name" value="Peptidase S8/S53 domain"/>
    <property type="match status" value="1"/>
</dbReference>
<dbReference type="GO" id="GO:0006508">
    <property type="term" value="P:proteolysis"/>
    <property type="evidence" value="ECO:0007669"/>
    <property type="project" value="UniProtKB-KW"/>
</dbReference>
<keyword evidence="8" id="KW-0732">Signal</keyword>
<dbReference type="InterPro" id="IPR022398">
    <property type="entry name" value="Peptidase_S8_His-AS"/>
</dbReference>
<evidence type="ECO:0000256" key="1">
    <source>
        <dbReference type="ARBA" id="ARBA00011073"/>
    </source>
</evidence>
<dbReference type="PROSITE" id="PS51892">
    <property type="entry name" value="SUBTILASE"/>
    <property type="match status" value="1"/>
</dbReference>
<reference evidence="10" key="1">
    <citation type="submission" date="2019-02" db="EMBL/GenBank/DDBJ databases">
        <authorList>
            <person name="Gruber-Vodicka R. H."/>
            <person name="Seah K. B. B."/>
        </authorList>
    </citation>
    <scope>NUCLEOTIDE SEQUENCE</scope>
    <source>
        <strain evidence="10">BECK_BY7</strain>
    </source>
</reference>
<name>A0A450WNU5_9GAMM</name>
<feature type="domain" description="Peptidase S8/S53" evidence="9">
    <location>
        <begin position="158"/>
        <end position="441"/>
    </location>
</feature>
<evidence type="ECO:0000256" key="3">
    <source>
        <dbReference type="ARBA" id="ARBA00022801"/>
    </source>
</evidence>
<evidence type="ECO:0000259" key="9">
    <source>
        <dbReference type="Pfam" id="PF00082"/>
    </source>
</evidence>
<feature type="active site" description="Charge relay system" evidence="5 6">
    <location>
        <position position="165"/>
    </location>
</feature>
<dbReference type="InterPro" id="IPR023827">
    <property type="entry name" value="Peptidase_S8_Asp-AS"/>
</dbReference>
<evidence type="ECO:0000256" key="4">
    <source>
        <dbReference type="ARBA" id="ARBA00022825"/>
    </source>
</evidence>
<keyword evidence="3 6" id="KW-0378">Hydrolase</keyword>
<dbReference type="InterPro" id="IPR034204">
    <property type="entry name" value="PfSUB1-like_cat_dom"/>
</dbReference>
<keyword evidence="4 6" id="KW-0720">Serine protease</keyword>
<dbReference type="InterPro" id="IPR023828">
    <property type="entry name" value="Peptidase_S8_Ser-AS"/>
</dbReference>
<evidence type="ECO:0000256" key="7">
    <source>
        <dbReference type="RuleBase" id="RU003355"/>
    </source>
</evidence>
<feature type="chain" id="PRO_5019350836" evidence="8">
    <location>
        <begin position="30"/>
        <end position="548"/>
    </location>
</feature>
<dbReference type="PRINTS" id="PR00723">
    <property type="entry name" value="SUBTILISIN"/>
</dbReference>
<evidence type="ECO:0000313" key="10">
    <source>
        <dbReference type="EMBL" id="VFK18700.1"/>
    </source>
</evidence>
<feature type="active site" description="Charge relay system" evidence="5 6">
    <location>
        <position position="408"/>
    </location>
</feature>
<evidence type="ECO:0000256" key="5">
    <source>
        <dbReference type="PIRSR" id="PIRSR615500-1"/>
    </source>
</evidence>
<dbReference type="Pfam" id="PF00082">
    <property type="entry name" value="Peptidase_S8"/>
    <property type="match status" value="1"/>
</dbReference>
<comment type="similarity">
    <text evidence="1 6 7">Belongs to the peptidase S8 family.</text>
</comment>
<feature type="signal peptide" evidence="8">
    <location>
        <begin position="1"/>
        <end position="29"/>
    </location>
</feature>